<feature type="transmembrane region" description="Helical" evidence="9">
    <location>
        <begin position="431"/>
        <end position="457"/>
    </location>
</feature>
<dbReference type="Proteomes" id="UP000265566">
    <property type="component" value="Chromosome 1"/>
</dbReference>
<dbReference type="HOGENOM" id="CLU_000604_57_10_1"/>
<keyword evidence="8 9" id="KW-0472">Membrane</keyword>
<evidence type="ECO:0000256" key="8">
    <source>
        <dbReference type="ARBA" id="ARBA00023136"/>
    </source>
</evidence>
<sequence>MQFTDVTYKVVLKGMTSSGKKDILNGISGSVNPGEVLAMMGPSGSGKTTLLKLLGGRLNHHPTNGGSITYNDKIYSKFLKSRIGFVTQDDVLFTHLTVKETLTYTARLRLPKTLTKEQKEKRALDVIYELGLERCQNTMIGDSFVPGLSGGERKRVCIGNEIIINPSILFLDEPTSGLDSTTALKIVQMLQDMAKAGKTVVTTIHQPSSRLFHKFDKLILLGKGSSLYFGKASESMNYFQSIGCSPLISMNPAEFLLDLANGNINDVSVPSELKDKVQTGNEASAVVHEYLVEAFESRLAETEKKKIIVSVPQDEALKIKVCSSPKRQWGASWDEQFSILFCRGIKERKHDYFSWLRITQVLSTAIILGSLWWQSDAENPKDLQDQAGLLFFITVFWGLIPVFTAIFTFPQERAMLNKERAADMYRLSAYFLARTTSDLPLDLILSVLFLLVVYFMAGLRLSAASFFLTILTVFLCIIAAQGLGLAIGAVLMDSKSATTLGSVTVMIFMLAGGFFVQKVPIFISWIRYMSFNYHTYKLLLKVQYEHLTPIVNGIKIDSGLTEVAALIAMVFGYRFLAYLSLRRMKLQ</sequence>
<evidence type="ECO:0000256" key="5">
    <source>
        <dbReference type="ARBA" id="ARBA00022741"/>
    </source>
</evidence>
<evidence type="ECO:0000313" key="13">
    <source>
        <dbReference type="EnsemblPlants" id="KEH41808"/>
    </source>
</evidence>
<dbReference type="EC" id="3.6.3.21" evidence="12"/>
<dbReference type="InterPro" id="IPR043926">
    <property type="entry name" value="ABCG_dom"/>
</dbReference>
<dbReference type="FunFam" id="3.40.50.300:FF:000337">
    <property type="entry name" value="ABC transporter G family member 22"/>
    <property type="match status" value="1"/>
</dbReference>
<dbReference type="Pfam" id="PF01061">
    <property type="entry name" value="ABC2_membrane"/>
    <property type="match status" value="1"/>
</dbReference>
<dbReference type="Pfam" id="PF00005">
    <property type="entry name" value="ABC_tran"/>
    <property type="match status" value="1"/>
</dbReference>
<dbReference type="EMBL" id="PSQE01000001">
    <property type="protein sequence ID" value="RHN79357.1"/>
    <property type="molecule type" value="Genomic_DNA"/>
</dbReference>
<feature type="transmembrane region" description="Helical" evidence="9">
    <location>
        <begin position="563"/>
        <end position="581"/>
    </location>
</feature>
<feature type="transmembrane region" description="Helical" evidence="9">
    <location>
        <begin position="355"/>
        <end position="375"/>
    </location>
</feature>
<name>A0A072VK51_MEDTR</name>
<reference evidence="11 14" key="2">
    <citation type="journal article" date="2014" name="BMC Genomics">
        <title>An improved genome release (version Mt4.0) for the model legume Medicago truncatula.</title>
        <authorList>
            <person name="Tang H."/>
            <person name="Krishnakumar V."/>
            <person name="Bidwell S."/>
            <person name="Rosen B."/>
            <person name="Chan A."/>
            <person name="Zhou S."/>
            <person name="Gentzbittel L."/>
            <person name="Childs K.L."/>
            <person name="Yandell M."/>
            <person name="Gundlach H."/>
            <person name="Mayer K.F."/>
            <person name="Schwartz D.C."/>
            <person name="Town C.D."/>
        </authorList>
    </citation>
    <scope>GENOME REANNOTATION</scope>
    <source>
        <strain evidence="11">A17</strain>
        <strain evidence="13 14">cv. Jemalong A17</strain>
    </source>
</reference>
<dbReference type="InterPro" id="IPR017871">
    <property type="entry name" value="ABC_transporter-like_CS"/>
</dbReference>
<feature type="domain" description="ABC transporter" evidence="10">
    <location>
        <begin position="1"/>
        <end position="248"/>
    </location>
</feature>
<dbReference type="PROSITE" id="PS50893">
    <property type="entry name" value="ABC_TRANSPORTER_2"/>
    <property type="match status" value="1"/>
</dbReference>
<feature type="transmembrane region" description="Helical" evidence="9">
    <location>
        <begin position="463"/>
        <end position="491"/>
    </location>
</feature>
<dbReference type="InterPro" id="IPR027417">
    <property type="entry name" value="P-loop_NTPase"/>
</dbReference>
<dbReference type="SMART" id="SM00382">
    <property type="entry name" value="AAA"/>
    <property type="match status" value="1"/>
</dbReference>
<reference evidence="12" key="5">
    <citation type="journal article" date="2018" name="Nat. Plants">
        <title>Whole-genome landscape of Medicago truncatula symbiotic genes.</title>
        <authorList>
            <person name="Pecrix Y."/>
            <person name="Gamas P."/>
            <person name="Carrere S."/>
        </authorList>
    </citation>
    <scope>NUCLEOTIDE SEQUENCE</scope>
    <source>
        <tissue evidence="12">Leaves</tissue>
    </source>
</reference>
<evidence type="ECO:0000259" key="10">
    <source>
        <dbReference type="PROSITE" id="PS50893"/>
    </source>
</evidence>
<reference evidence="13" key="3">
    <citation type="submission" date="2015-04" db="UniProtKB">
        <authorList>
            <consortium name="EnsemblPlants"/>
        </authorList>
    </citation>
    <scope>IDENTIFICATION</scope>
    <source>
        <strain evidence="13">cv. Jemalong A17</strain>
    </source>
</reference>
<keyword evidence="14" id="KW-1185">Reference proteome</keyword>
<evidence type="ECO:0000256" key="3">
    <source>
        <dbReference type="ARBA" id="ARBA00022448"/>
    </source>
</evidence>
<keyword evidence="6" id="KW-0067">ATP-binding</keyword>
<reference evidence="11 14" key="1">
    <citation type="journal article" date="2011" name="Nature">
        <title>The Medicago genome provides insight into the evolution of rhizobial symbioses.</title>
        <authorList>
            <person name="Young N.D."/>
            <person name="Debelle F."/>
            <person name="Oldroyd G.E."/>
            <person name="Geurts R."/>
            <person name="Cannon S.B."/>
            <person name="Udvardi M.K."/>
            <person name="Benedito V.A."/>
            <person name="Mayer K.F."/>
            <person name="Gouzy J."/>
            <person name="Schoof H."/>
            <person name="Van de Peer Y."/>
            <person name="Proost S."/>
            <person name="Cook D.R."/>
            <person name="Meyers B.C."/>
            <person name="Spannagl M."/>
            <person name="Cheung F."/>
            <person name="De Mita S."/>
            <person name="Krishnakumar V."/>
            <person name="Gundlach H."/>
            <person name="Zhou S."/>
            <person name="Mudge J."/>
            <person name="Bharti A.K."/>
            <person name="Murray J.D."/>
            <person name="Naoumkina M.A."/>
            <person name="Rosen B."/>
            <person name="Silverstein K.A."/>
            <person name="Tang H."/>
            <person name="Rombauts S."/>
            <person name="Zhao P.X."/>
            <person name="Zhou P."/>
            <person name="Barbe V."/>
            <person name="Bardou P."/>
            <person name="Bechner M."/>
            <person name="Bellec A."/>
            <person name="Berger A."/>
            <person name="Berges H."/>
            <person name="Bidwell S."/>
            <person name="Bisseling T."/>
            <person name="Choisne N."/>
            <person name="Couloux A."/>
            <person name="Denny R."/>
            <person name="Deshpande S."/>
            <person name="Dai X."/>
            <person name="Doyle J.J."/>
            <person name="Dudez A.M."/>
            <person name="Farmer A.D."/>
            <person name="Fouteau S."/>
            <person name="Franken C."/>
            <person name="Gibelin C."/>
            <person name="Gish J."/>
            <person name="Goldstein S."/>
            <person name="Gonzalez A.J."/>
            <person name="Green P.J."/>
            <person name="Hallab A."/>
            <person name="Hartog M."/>
            <person name="Hua A."/>
            <person name="Humphray S.J."/>
            <person name="Jeong D.H."/>
            <person name="Jing Y."/>
            <person name="Jocker A."/>
            <person name="Kenton S.M."/>
            <person name="Kim D.J."/>
            <person name="Klee K."/>
            <person name="Lai H."/>
            <person name="Lang C."/>
            <person name="Lin S."/>
            <person name="Macmil S.L."/>
            <person name="Magdelenat G."/>
            <person name="Matthews L."/>
            <person name="McCorrison J."/>
            <person name="Monaghan E.L."/>
            <person name="Mun J.H."/>
            <person name="Najar F.Z."/>
            <person name="Nicholson C."/>
            <person name="Noirot C."/>
            <person name="O'Bleness M."/>
            <person name="Paule C.R."/>
            <person name="Poulain J."/>
            <person name="Prion F."/>
            <person name="Qin B."/>
            <person name="Qu C."/>
            <person name="Retzel E.F."/>
            <person name="Riddle C."/>
            <person name="Sallet E."/>
            <person name="Samain S."/>
            <person name="Samson N."/>
            <person name="Sanders I."/>
            <person name="Saurat O."/>
            <person name="Scarpelli C."/>
            <person name="Schiex T."/>
            <person name="Segurens B."/>
            <person name="Severin A.J."/>
            <person name="Sherrier D.J."/>
            <person name="Shi R."/>
            <person name="Sims S."/>
            <person name="Singer S.R."/>
            <person name="Sinharoy S."/>
            <person name="Sterck L."/>
            <person name="Viollet A."/>
            <person name="Wang B.B."/>
            <person name="Wang K."/>
            <person name="Wang M."/>
            <person name="Wang X."/>
            <person name="Warfsmann J."/>
            <person name="Weissenbach J."/>
            <person name="White D.D."/>
            <person name="White J.D."/>
            <person name="Wiley G.B."/>
            <person name="Wincker P."/>
            <person name="Xing Y."/>
            <person name="Yang L."/>
            <person name="Yao Z."/>
            <person name="Ying F."/>
            <person name="Zhai J."/>
            <person name="Zhou L."/>
            <person name="Zuber A."/>
            <person name="Denarie J."/>
            <person name="Dixon R.A."/>
            <person name="May G.D."/>
            <person name="Schwartz D.C."/>
            <person name="Rogers J."/>
            <person name="Quetier F."/>
            <person name="Town C.D."/>
            <person name="Roe B.A."/>
        </authorList>
    </citation>
    <scope>NUCLEOTIDE SEQUENCE [LARGE SCALE GENOMIC DNA]</scope>
    <source>
        <strain evidence="11">A17</strain>
        <strain evidence="13 14">cv. Jemalong A17</strain>
    </source>
</reference>
<proteinExistence type="inferred from homology"/>
<reference evidence="15" key="4">
    <citation type="journal article" date="2018" name="Nat. Plants">
        <title>Whole-genome landscape of Medicago truncatula symbiotic genes.</title>
        <authorList>
            <person name="Pecrix Y."/>
            <person name="Staton S.E."/>
            <person name="Sallet E."/>
            <person name="Lelandais-Briere C."/>
            <person name="Moreau S."/>
            <person name="Carrere S."/>
            <person name="Blein T."/>
            <person name="Jardinaud M.F."/>
            <person name="Latrasse D."/>
            <person name="Zouine M."/>
            <person name="Zahm M."/>
            <person name="Kreplak J."/>
            <person name="Mayjonade B."/>
            <person name="Satge C."/>
            <person name="Perez M."/>
            <person name="Cauet S."/>
            <person name="Marande W."/>
            <person name="Chantry-Darmon C."/>
            <person name="Lopez-Roques C."/>
            <person name="Bouchez O."/>
            <person name="Berard A."/>
            <person name="Debelle F."/>
            <person name="Munos S."/>
            <person name="Bendahmane A."/>
            <person name="Berges H."/>
            <person name="Niebel A."/>
            <person name="Buitink J."/>
            <person name="Frugier F."/>
            <person name="Benhamed M."/>
            <person name="Crespi M."/>
            <person name="Gouzy J."/>
            <person name="Gamas P."/>
        </authorList>
    </citation>
    <scope>NUCLEOTIDE SEQUENCE [LARGE SCALE GENOMIC DNA]</scope>
    <source>
        <strain evidence="15">cv. Jemalong A17</strain>
    </source>
</reference>
<dbReference type="Gramene" id="rna3136">
    <property type="protein sequence ID" value="RHN79357.1"/>
    <property type="gene ID" value="gene3136"/>
</dbReference>
<evidence type="ECO:0000256" key="6">
    <source>
        <dbReference type="ARBA" id="ARBA00022840"/>
    </source>
</evidence>
<dbReference type="GO" id="GO:0005524">
    <property type="term" value="F:ATP binding"/>
    <property type="evidence" value="ECO:0007669"/>
    <property type="project" value="UniProtKB-KW"/>
</dbReference>
<dbReference type="InterPro" id="IPR050352">
    <property type="entry name" value="ABCG_transporters"/>
</dbReference>
<protein>
    <submittedName>
        <fullName evidence="12">Putative polar-amino-acid-transporting ATPase</fullName>
        <ecNumber evidence="12">3.6.3.21</ecNumber>
    </submittedName>
    <submittedName>
        <fullName evidence="11">White-brown-complex ABC transporter family protein</fullName>
    </submittedName>
</protein>
<dbReference type="GO" id="GO:0042626">
    <property type="term" value="F:ATPase-coupled transmembrane transporter activity"/>
    <property type="evidence" value="ECO:0000318"/>
    <property type="project" value="GO_Central"/>
</dbReference>
<dbReference type="PANTHER" id="PTHR48041:SF94">
    <property type="entry name" value="ABC TRANSPORTER G FAMILY MEMBER 22"/>
    <property type="match status" value="1"/>
</dbReference>
<organism evidence="11 14">
    <name type="scientific">Medicago truncatula</name>
    <name type="common">Barrel medic</name>
    <name type="synonym">Medicago tribuloides</name>
    <dbReference type="NCBI Taxonomy" id="3880"/>
    <lineage>
        <taxon>Eukaryota</taxon>
        <taxon>Viridiplantae</taxon>
        <taxon>Streptophyta</taxon>
        <taxon>Embryophyta</taxon>
        <taxon>Tracheophyta</taxon>
        <taxon>Spermatophyta</taxon>
        <taxon>Magnoliopsida</taxon>
        <taxon>eudicotyledons</taxon>
        <taxon>Gunneridae</taxon>
        <taxon>Pentapetalae</taxon>
        <taxon>rosids</taxon>
        <taxon>fabids</taxon>
        <taxon>Fabales</taxon>
        <taxon>Fabaceae</taxon>
        <taxon>Papilionoideae</taxon>
        <taxon>50 kb inversion clade</taxon>
        <taxon>NPAAA clade</taxon>
        <taxon>Hologalegina</taxon>
        <taxon>IRL clade</taxon>
        <taxon>Trifolieae</taxon>
        <taxon>Medicago</taxon>
    </lineage>
</organism>
<dbReference type="InterPro" id="IPR003439">
    <property type="entry name" value="ABC_transporter-like_ATP-bd"/>
</dbReference>
<dbReference type="GO" id="GO:0140359">
    <property type="term" value="F:ABC-type transporter activity"/>
    <property type="evidence" value="ECO:0007669"/>
    <property type="project" value="InterPro"/>
</dbReference>
<dbReference type="GO" id="GO:0016020">
    <property type="term" value="C:membrane"/>
    <property type="evidence" value="ECO:0000318"/>
    <property type="project" value="GO_Central"/>
</dbReference>
<dbReference type="Gene3D" id="3.40.50.300">
    <property type="entry name" value="P-loop containing nucleotide triphosphate hydrolases"/>
    <property type="match status" value="1"/>
</dbReference>
<evidence type="ECO:0000256" key="7">
    <source>
        <dbReference type="ARBA" id="ARBA00022989"/>
    </source>
</evidence>
<dbReference type="SUPFAM" id="SSF52540">
    <property type="entry name" value="P-loop containing nucleoside triphosphate hydrolases"/>
    <property type="match status" value="1"/>
</dbReference>
<keyword evidence="4 9" id="KW-0812">Transmembrane</keyword>
<dbReference type="EnsemblPlants" id="KEH41808">
    <property type="protein sequence ID" value="KEH41808"/>
    <property type="gene ID" value="MTR_1g054960"/>
</dbReference>
<keyword evidence="12" id="KW-0378">Hydrolase</keyword>
<dbReference type="PROSITE" id="PS00211">
    <property type="entry name" value="ABC_TRANSPORTER_1"/>
    <property type="match status" value="1"/>
</dbReference>
<evidence type="ECO:0000256" key="2">
    <source>
        <dbReference type="ARBA" id="ARBA00005814"/>
    </source>
</evidence>
<evidence type="ECO:0000256" key="9">
    <source>
        <dbReference type="SAM" id="Phobius"/>
    </source>
</evidence>
<gene>
    <name evidence="13" type="primary">25483621</name>
    <name evidence="11" type="ordered locus">MTR_1g054960</name>
    <name evidence="12" type="ORF">MtrunA17_Chr1g0176451</name>
</gene>
<evidence type="ECO:0000313" key="11">
    <source>
        <dbReference type="EMBL" id="KEH41808.1"/>
    </source>
</evidence>
<keyword evidence="7 9" id="KW-1133">Transmembrane helix</keyword>
<evidence type="ECO:0000313" key="12">
    <source>
        <dbReference type="EMBL" id="RHN79357.1"/>
    </source>
</evidence>
<evidence type="ECO:0000256" key="1">
    <source>
        <dbReference type="ARBA" id="ARBA00004141"/>
    </source>
</evidence>
<dbReference type="AlphaFoldDB" id="A0A072VK51"/>
<keyword evidence="5" id="KW-0547">Nucleotide-binding</keyword>
<comment type="similarity">
    <text evidence="2">Belongs to the ABC transporter superfamily. ABCG family. Eye pigment precursor importer (TC 3.A.1.204) subfamily.</text>
</comment>
<dbReference type="GO" id="GO:0016887">
    <property type="term" value="F:ATP hydrolysis activity"/>
    <property type="evidence" value="ECO:0007669"/>
    <property type="project" value="InterPro"/>
</dbReference>
<dbReference type="Proteomes" id="UP000002051">
    <property type="component" value="Unassembled WGS sequence"/>
</dbReference>
<keyword evidence="3" id="KW-0813">Transport</keyword>
<dbReference type="InterPro" id="IPR003593">
    <property type="entry name" value="AAA+_ATPase"/>
</dbReference>
<feature type="transmembrane region" description="Helical" evidence="9">
    <location>
        <begin position="503"/>
        <end position="526"/>
    </location>
</feature>
<dbReference type="InterPro" id="IPR013525">
    <property type="entry name" value="ABC2_TM"/>
</dbReference>
<accession>A0A072VK51</accession>
<dbReference type="Pfam" id="PF19055">
    <property type="entry name" value="ABC2_membrane_7"/>
    <property type="match status" value="1"/>
</dbReference>
<evidence type="ECO:0000256" key="4">
    <source>
        <dbReference type="ARBA" id="ARBA00022692"/>
    </source>
</evidence>
<feature type="transmembrane region" description="Helical" evidence="9">
    <location>
        <begin position="387"/>
        <end position="410"/>
    </location>
</feature>
<evidence type="ECO:0000313" key="14">
    <source>
        <dbReference type="Proteomes" id="UP000002051"/>
    </source>
</evidence>
<dbReference type="EMBL" id="CM001217">
    <property type="protein sequence ID" value="KEH41808.1"/>
    <property type="molecule type" value="Genomic_DNA"/>
</dbReference>
<dbReference type="GO" id="GO:0055085">
    <property type="term" value="P:transmembrane transport"/>
    <property type="evidence" value="ECO:0000318"/>
    <property type="project" value="GO_Central"/>
</dbReference>
<dbReference type="PANTHER" id="PTHR48041">
    <property type="entry name" value="ABC TRANSPORTER G FAMILY MEMBER 28"/>
    <property type="match status" value="1"/>
</dbReference>
<comment type="subcellular location">
    <subcellularLocation>
        <location evidence="1">Membrane</location>
        <topology evidence="1">Multi-pass membrane protein</topology>
    </subcellularLocation>
</comment>
<evidence type="ECO:0000313" key="15">
    <source>
        <dbReference type="Proteomes" id="UP000265566"/>
    </source>
</evidence>